<dbReference type="EMBL" id="BMNE01000013">
    <property type="protein sequence ID" value="GGN99292.1"/>
    <property type="molecule type" value="Genomic_DNA"/>
</dbReference>
<feature type="domain" description="TerD" evidence="1">
    <location>
        <begin position="12"/>
        <end position="164"/>
    </location>
</feature>
<name>A0ABQ2L1X3_9NOCA</name>
<dbReference type="PANTHER" id="PTHR32097:SF17">
    <property type="entry name" value="CAMP-BINDING PROTEIN 1-RELATED"/>
    <property type="match status" value="1"/>
</dbReference>
<comment type="caution">
    <text evidence="2">The sequence shown here is derived from an EMBL/GenBank/DDBJ whole genome shotgun (WGS) entry which is preliminary data.</text>
</comment>
<evidence type="ECO:0000313" key="3">
    <source>
        <dbReference type="Proteomes" id="UP000658127"/>
    </source>
</evidence>
<dbReference type="InterPro" id="IPR051324">
    <property type="entry name" value="Stress/Tellurium_Resist"/>
</dbReference>
<organism evidence="2 3">
    <name type="scientific">Nocardia rhizosphaerihabitans</name>
    <dbReference type="NCBI Taxonomy" id="1691570"/>
    <lineage>
        <taxon>Bacteria</taxon>
        <taxon>Bacillati</taxon>
        <taxon>Actinomycetota</taxon>
        <taxon>Actinomycetes</taxon>
        <taxon>Mycobacteriales</taxon>
        <taxon>Nocardiaceae</taxon>
        <taxon>Nocardia</taxon>
    </lineage>
</organism>
<evidence type="ECO:0000313" key="2">
    <source>
        <dbReference type="EMBL" id="GGN99292.1"/>
    </source>
</evidence>
<protein>
    <submittedName>
        <fullName evidence="2">Tellurium resistance protein TerZ</fullName>
    </submittedName>
</protein>
<dbReference type="Pfam" id="PF02342">
    <property type="entry name" value="TerD"/>
    <property type="match status" value="1"/>
</dbReference>
<sequence length="183" mass="20077">MTGALPHHPHGALTHVTMGLGWDPARTAGLFGRRRKDVDLNAAALAFAGERFVDVAFHEQLTSRDGAIRHLGDSVTGDGDGDNEVIVVDLTRLDSGITTIVFIVTCYTGQGFDQIENGFCRVTDNVTGTELVRLELASARSHTGIVLGKLHRPHQDWAFTRIEEPIWAQHIVNVIPQLTNHLR</sequence>
<accession>A0ABQ2L1X3</accession>
<dbReference type="PANTHER" id="PTHR32097">
    <property type="entry name" value="CAMP-BINDING PROTEIN 1-RELATED"/>
    <property type="match status" value="1"/>
</dbReference>
<evidence type="ECO:0000259" key="1">
    <source>
        <dbReference type="Pfam" id="PF02342"/>
    </source>
</evidence>
<proteinExistence type="predicted"/>
<dbReference type="InterPro" id="IPR003325">
    <property type="entry name" value="TerD"/>
</dbReference>
<dbReference type="RefSeq" id="WP_189034537.1">
    <property type="nucleotide sequence ID" value="NZ_BMNE01000013.1"/>
</dbReference>
<keyword evidence="3" id="KW-1185">Reference proteome</keyword>
<dbReference type="CDD" id="cd06974">
    <property type="entry name" value="TerD_like"/>
    <property type="match status" value="1"/>
</dbReference>
<gene>
    <name evidence="2" type="ORF">GCM10011610_67110</name>
</gene>
<dbReference type="Proteomes" id="UP000658127">
    <property type="component" value="Unassembled WGS sequence"/>
</dbReference>
<dbReference type="Gene3D" id="2.60.60.30">
    <property type="entry name" value="sav2460 like domains"/>
    <property type="match status" value="1"/>
</dbReference>
<reference evidence="3" key="1">
    <citation type="journal article" date="2019" name="Int. J. Syst. Evol. Microbiol.">
        <title>The Global Catalogue of Microorganisms (GCM) 10K type strain sequencing project: providing services to taxonomists for standard genome sequencing and annotation.</title>
        <authorList>
            <consortium name="The Broad Institute Genomics Platform"/>
            <consortium name="The Broad Institute Genome Sequencing Center for Infectious Disease"/>
            <person name="Wu L."/>
            <person name="Ma J."/>
        </authorList>
    </citation>
    <scope>NUCLEOTIDE SEQUENCE [LARGE SCALE GENOMIC DNA]</scope>
    <source>
        <strain evidence="3">CGMCC 4.7329</strain>
    </source>
</reference>